<name>A0ABR2B609_9ROSI</name>
<dbReference type="PANTHER" id="PTHR33103">
    <property type="entry name" value="OS01G0153900 PROTEIN"/>
    <property type="match status" value="1"/>
</dbReference>
<dbReference type="Proteomes" id="UP001472677">
    <property type="component" value="Unassembled WGS sequence"/>
</dbReference>
<dbReference type="EMBL" id="JBBPBM010000176">
    <property type="protein sequence ID" value="KAK8502070.1"/>
    <property type="molecule type" value="Genomic_DNA"/>
</dbReference>
<accession>A0ABR2B609</accession>
<sequence>MFFITDDLRVMLGFPGDLVQILLNCGIKNVSRIAEQFSFIEPNVKESTQKGGTIRVKMMQRKSEGKIVVAEASENFIDVLFSFLTIPLDSVLELVLAAEDVHMCFQISVLGILLNFTTVTPSTRGIRSLNQVLSTNGWTRSLKSRAHQTVGAMLRKTLLWSQMI</sequence>
<keyword evidence="2" id="KW-1185">Reference proteome</keyword>
<evidence type="ECO:0000313" key="1">
    <source>
        <dbReference type="EMBL" id="KAK8502070.1"/>
    </source>
</evidence>
<reference evidence="1 2" key="1">
    <citation type="journal article" date="2024" name="G3 (Bethesda)">
        <title>Genome assembly of Hibiscus sabdariffa L. provides insights into metabolisms of medicinal natural products.</title>
        <authorList>
            <person name="Kim T."/>
        </authorList>
    </citation>
    <scope>NUCLEOTIDE SEQUENCE [LARGE SCALE GENOMIC DNA]</scope>
    <source>
        <strain evidence="1">TK-2024</strain>
        <tissue evidence="1">Old leaves</tissue>
    </source>
</reference>
<comment type="caution">
    <text evidence="1">The sequence shown here is derived from an EMBL/GenBank/DDBJ whole genome shotgun (WGS) entry which is preliminary data.</text>
</comment>
<dbReference type="PANTHER" id="PTHR33103:SF27">
    <property type="entry name" value="OS04G0594700 PROTEIN"/>
    <property type="match status" value="1"/>
</dbReference>
<evidence type="ECO:0000313" key="2">
    <source>
        <dbReference type="Proteomes" id="UP001472677"/>
    </source>
</evidence>
<dbReference type="Pfam" id="PF05056">
    <property type="entry name" value="DUF674"/>
    <property type="match status" value="1"/>
</dbReference>
<protein>
    <submittedName>
        <fullName evidence="1">Uncharacterized protein</fullName>
    </submittedName>
</protein>
<gene>
    <name evidence="1" type="ORF">V6N12_012524</name>
</gene>
<proteinExistence type="predicted"/>
<organism evidence="1 2">
    <name type="scientific">Hibiscus sabdariffa</name>
    <name type="common">roselle</name>
    <dbReference type="NCBI Taxonomy" id="183260"/>
    <lineage>
        <taxon>Eukaryota</taxon>
        <taxon>Viridiplantae</taxon>
        <taxon>Streptophyta</taxon>
        <taxon>Embryophyta</taxon>
        <taxon>Tracheophyta</taxon>
        <taxon>Spermatophyta</taxon>
        <taxon>Magnoliopsida</taxon>
        <taxon>eudicotyledons</taxon>
        <taxon>Gunneridae</taxon>
        <taxon>Pentapetalae</taxon>
        <taxon>rosids</taxon>
        <taxon>malvids</taxon>
        <taxon>Malvales</taxon>
        <taxon>Malvaceae</taxon>
        <taxon>Malvoideae</taxon>
        <taxon>Hibiscus</taxon>
    </lineage>
</organism>
<dbReference type="InterPro" id="IPR007750">
    <property type="entry name" value="DUF674"/>
</dbReference>